<comment type="catalytic activity">
    <reaction evidence="1 7">
        <text>an N-acyl-D-glucosamine 6-phosphate = an N-acyl-D-mannosamine 6-phosphate</text>
        <dbReference type="Rhea" id="RHEA:23932"/>
        <dbReference type="ChEBI" id="CHEBI:57599"/>
        <dbReference type="ChEBI" id="CHEBI:57666"/>
        <dbReference type="EC" id="5.1.3.9"/>
    </reaction>
</comment>
<evidence type="ECO:0000313" key="8">
    <source>
        <dbReference type="EMBL" id="MBU9737968.1"/>
    </source>
</evidence>
<dbReference type="PANTHER" id="PTHR36204:SF1">
    <property type="entry name" value="N-ACETYLMANNOSAMINE-6-PHOSPHATE 2-EPIMERASE-RELATED"/>
    <property type="match status" value="1"/>
</dbReference>
<dbReference type="GO" id="GO:0047465">
    <property type="term" value="F:N-acylglucosamine-6-phosphate 2-epimerase activity"/>
    <property type="evidence" value="ECO:0007669"/>
    <property type="project" value="UniProtKB-EC"/>
</dbReference>
<dbReference type="GO" id="GO:0005829">
    <property type="term" value="C:cytosol"/>
    <property type="evidence" value="ECO:0007669"/>
    <property type="project" value="TreeGrafter"/>
</dbReference>
<dbReference type="GO" id="GO:0006053">
    <property type="term" value="P:N-acetylmannosamine catabolic process"/>
    <property type="evidence" value="ECO:0007669"/>
    <property type="project" value="TreeGrafter"/>
</dbReference>
<comment type="similarity">
    <text evidence="4 7">Belongs to the NanE family.</text>
</comment>
<proteinExistence type="inferred from homology"/>
<dbReference type="Proteomes" id="UP000712157">
    <property type="component" value="Unassembled WGS sequence"/>
</dbReference>
<dbReference type="InterPro" id="IPR013785">
    <property type="entry name" value="Aldolase_TIM"/>
</dbReference>
<evidence type="ECO:0000313" key="9">
    <source>
        <dbReference type="Proteomes" id="UP000712157"/>
    </source>
</evidence>
<organism evidence="8 9">
    <name type="scientific">Diplocloster agilis</name>
    <dbReference type="NCBI Taxonomy" id="2850323"/>
    <lineage>
        <taxon>Bacteria</taxon>
        <taxon>Bacillati</taxon>
        <taxon>Bacillota</taxon>
        <taxon>Clostridia</taxon>
        <taxon>Lachnospirales</taxon>
        <taxon>Lachnospiraceae</taxon>
        <taxon>Diplocloster</taxon>
    </lineage>
</organism>
<keyword evidence="5 7" id="KW-0413">Isomerase</keyword>
<dbReference type="PANTHER" id="PTHR36204">
    <property type="entry name" value="N-ACETYLMANNOSAMINE-6-PHOSPHATE 2-EPIMERASE-RELATED"/>
    <property type="match status" value="1"/>
</dbReference>
<accession>A0A949K7K4</accession>
<protein>
    <recommendedName>
        <fullName evidence="7">Putative N-acetylmannosamine-6-phosphate 2-epimerase</fullName>
        <ecNumber evidence="7">5.1.3.9</ecNumber>
    </recommendedName>
    <alternativeName>
        <fullName evidence="7">ManNAc-6-P epimerase</fullName>
    </alternativeName>
</protein>
<dbReference type="SUPFAM" id="SSF51366">
    <property type="entry name" value="Ribulose-phoshate binding barrel"/>
    <property type="match status" value="1"/>
</dbReference>
<dbReference type="AlphaFoldDB" id="A0A949K7K4"/>
<evidence type="ECO:0000256" key="4">
    <source>
        <dbReference type="ARBA" id="ARBA00007439"/>
    </source>
</evidence>
<evidence type="ECO:0000256" key="2">
    <source>
        <dbReference type="ARBA" id="ARBA00002147"/>
    </source>
</evidence>
<dbReference type="GO" id="GO:0019262">
    <property type="term" value="P:N-acetylneuraminate catabolic process"/>
    <property type="evidence" value="ECO:0007669"/>
    <property type="project" value="UniProtKB-UniRule"/>
</dbReference>
<dbReference type="HAMAP" id="MF_01235">
    <property type="entry name" value="ManNAc6P_epimer"/>
    <property type="match status" value="1"/>
</dbReference>
<comment type="pathway">
    <text evidence="3 7">Amino-sugar metabolism; N-acetylneuraminate degradation; D-fructose 6-phosphate from N-acetylneuraminate: step 3/5.</text>
</comment>
<dbReference type="EMBL" id="JAHQCW010000027">
    <property type="protein sequence ID" value="MBU9737968.1"/>
    <property type="molecule type" value="Genomic_DNA"/>
</dbReference>
<dbReference type="EC" id="5.1.3.9" evidence="7"/>
<dbReference type="Gene3D" id="3.20.20.70">
    <property type="entry name" value="Aldolase class I"/>
    <property type="match status" value="1"/>
</dbReference>
<keyword evidence="6 7" id="KW-0119">Carbohydrate metabolism</keyword>
<dbReference type="InterPro" id="IPR011060">
    <property type="entry name" value="RibuloseP-bd_barrel"/>
</dbReference>
<dbReference type="CDD" id="cd04729">
    <property type="entry name" value="NanE"/>
    <property type="match status" value="1"/>
</dbReference>
<evidence type="ECO:0000256" key="3">
    <source>
        <dbReference type="ARBA" id="ARBA00005081"/>
    </source>
</evidence>
<comment type="caution">
    <text evidence="8">The sequence shown here is derived from an EMBL/GenBank/DDBJ whole genome shotgun (WGS) entry which is preliminary data.</text>
</comment>
<dbReference type="InterPro" id="IPR007260">
    <property type="entry name" value="NanE"/>
</dbReference>
<evidence type="ECO:0000256" key="6">
    <source>
        <dbReference type="ARBA" id="ARBA00023277"/>
    </source>
</evidence>
<gene>
    <name evidence="7" type="primary">nanE</name>
    <name evidence="8" type="ORF">KTH89_15600</name>
</gene>
<name>A0A949K7K4_9FIRM</name>
<keyword evidence="9" id="KW-1185">Reference proteome</keyword>
<dbReference type="RefSeq" id="WP_238722295.1">
    <property type="nucleotide sequence ID" value="NZ_JAHQCW010000027.1"/>
</dbReference>
<dbReference type="Pfam" id="PF04131">
    <property type="entry name" value="NanE"/>
    <property type="match status" value="1"/>
</dbReference>
<comment type="function">
    <text evidence="2 7">Converts N-acetylmannosamine-6-phosphate (ManNAc-6-P) to N-acetylglucosamine-6-phosphate (GlcNAc-6-P).</text>
</comment>
<dbReference type="GO" id="GO:0005975">
    <property type="term" value="P:carbohydrate metabolic process"/>
    <property type="evidence" value="ECO:0007669"/>
    <property type="project" value="UniProtKB-UniRule"/>
</dbReference>
<sequence length="235" mass="25839">MKAEELKKGLIVSCQATSEEPMRESSIIGRFALAAEMGGAVGVRINGISDILATKQIVKIPVIGLVKHTYPGYWSYITPTLRDVESVYVTGAEIIAVDATKLPKPEGKDVRQLLREIKKEFPDVLLLADVSTLEEGLAAIEEGSDMISTTLAGYTEYTRNYEDPRIIELQDPDVELVRELAQRVNVPVIAEGRYWDDTLAIQAFEAGAHNVVIGAGITRPQIITKKIVDNIQAYL</sequence>
<evidence type="ECO:0000256" key="1">
    <source>
        <dbReference type="ARBA" id="ARBA00000056"/>
    </source>
</evidence>
<dbReference type="NCBIfam" id="NF002231">
    <property type="entry name" value="PRK01130.1"/>
    <property type="match status" value="1"/>
</dbReference>
<evidence type="ECO:0000256" key="5">
    <source>
        <dbReference type="ARBA" id="ARBA00023235"/>
    </source>
</evidence>
<evidence type="ECO:0000256" key="7">
    <source>
        <dbReference type="HAMAP-Rule" id="MF_01235"/>
    </source>
</evidence>
<reference evidence="8" key="1">
    <citation type="submission" date="2021-06" db="EMBL/GenBank/DDBJ databases">
        <title>Description of novel taxa of the family Lachnospiraceae.</title>
        <authorList>
            <person name="Chaplin A.V."/>
            <person name="Sokolova S.R."/>
            <person name="Pikina A.P."/>
            <person name="Korzhanova M."/>
            <person name="Belova V."/>
            <person name="Korostin D."/>
            <person name="Efimov B.A."/>
        </authorList>
    </citation>
    <scope>NUCLEOTIDE SEQUENCE</scope>
    <source>
        <strain evidence="8">ASD5720</strain>
    </source>
</reference>